<dbReference type="GO" id="GO:0003677">
    <property type="term" value="F:DNA binding"/>
    <property type="evidence" value="ECO:0007669"/>
    <property type="project" value="UniProtKB-KW"/>
</dbReference>
<dbReference type="AlphaFoldDB" id="A0A1J5RT39"/>
<dbReference type="GO" id="GO:0003700">
    <property type="term" value="F:DNA-binding transcription factor activity"/>
    <property type="evidence" value="ECO:0007669"/>
    <property type="project" value="InterPro"/>
</dbReference>
<dbReference type="PRINTS" id="PR00778">
    <property type="entry name" value="HTHARSR"/>
</dbReference>
<protein>
    <submittedName>
        <fullName evidence="5">Biofilm growth-associated repressor</fullName>
    </submittedName>
</protein>
<dbReference type="EMBL" id="MLJW01000113">
    <property type="protein sequence ID" value="OIQ98857.1"/>
    <property type="molecule type" value="Genomic_DNA"/>
</dbReference>
<evidence type="ECO:0000259" key="4">
    <source>
        <dbReference type="PROSITE" id="PS50987"/>
    </source>
</evidence>
<name>A0A1J5RT39_9ZZZZ</name>
<gene>
    <name evidence="5" type="primary">bigR_6</name>
    <name evidence="5" type="ORF">GALL_190990</name>
</gene>
<organism evidence="5">
    <name type="scientific">mine drainage metagenome</name>
    <dbReference type="NCBI Taxonomy" id="410659"/>
    <lineage>
        <taxon>unclassified sequences</taxon>
        <taxon>metagenomes</taxon>
        <taxon>ecological metagenomes</taxon>
    </lineage>
</organism>
<dbReference type="PROSITE" id="PS50987">
    <property type="entry name" value="HTH_ARSR_2"/>
    <property type="match status" value="1"/>
</dbReference>
<dbReference type="InterPro" id="IPR051081">
    <property type="entry name" value="HTH_MetalResp_TranReg"/>
</dbReference>
<evidence type="ECO:0000256" key="3">
    <source>
        <dbReference type="ARBA" id="ARBA00023163"/>
    </source>
</evidence>
<evidence type="ECO:0000256" key="2">
    <source>
        <dbReference type="ARBA" id="ARBA00023125"/>
    </source>
</evidence>
<proteinExistence type="predicted"/>
<dbReference type="SUPFAM" id="SSF46785">
    <property type="entry name" value="Winged helix' DNA-binding domain"/>
    <property type="match status" value="1"/>
</dbReference>
<accession>A0A1J5RT39</accession>
<dbReference type="PANTHER" id="PTHR33154:SF18">
    <property type="entry name" value="ARSENICAL RESISTANCE OPERON REPRESSOR"/>
    <property type="match status" value="1"/>
</dbReference>
<keyword evidence="1" id="KW-0805">Transcription regulation</keyword>
<dbReference type="CDD" id="cd00090">
    <property type="entry name" value="HTH_ARSR"/>
    <property type="match status" value="1"/>
</dbReference>
<dbReference type="SMART" id="SM00418">
    <property type="entry name" value="HTH_ARSR"/>
    <property type="match status" value="1"/>
</dbReference>
<reference evidence="5" key="1">
    <citation type="submission" date="2016-10" db="EMBL/GenBank/DDBJ databases">
        <title>Sequence of Gallionella enrichment culture.</title>
        <authorList>
            <person name="Poehlein A."/>
            <person name="Muehling M."/>
            <person name="Daniel R."/>
        </authorList>
    </citation>
    <scope>NUCLEOTIDE SEQUENCE</scope>
</reference>
<dbReference type="InterPro" id="IPR036390">
    <property type="entry name" value="WH_DNA-bd_sf"/>
</dbReference>
<dbReference type="Pfam" id="PF01022">
    <property type="entry name" value="HTH_5"/>
    <property type="match status" value="1"/>
</dbReference>
<keyword evidence="3" id="KW-0804">Transcription</keyword>
<keyword evidence="2" id="KW-0238">DNA-binding</keyword>
<feature type="domain" description="HTH arsR-type" evidence="4">
    <location>
        <begin position="1"/>
        <end position="95"/>
    </location>
</feature>
<dbReference type="Gene3D" id="1.10.10.10">
    <property type="entry name" value="Winged helix-like DNA-binding domain superfamily/Winged helix DNA-binding domain"/>
    <property type="match status" value="1"/>
</dbReference>
<sequence length="105" mass="11518">MTLKKRTAIFKALGHPARLRITDSLCSGERCVCELVEVAGLGWSTVSRHLAVLKRAGIIDAERRGQQVFYRLRLACLSEVTRCLDRAISIEGEAEVCSCLSLPGS</sequence>
<evidence type="ECO:0000313" key="5">
    <source>
        <dbReference type="EMBL" id="OIQ98857.1"/>
    </source>
</evidence>
<dbReference type="PANTHER" id="PTHR33154">
    <property type="entry name" value="TRANSCRIPTIONAL REGULATOR, ARSR FAMILY"/>
    <property type="match status" value="1"/>
</dbReference>
<dbReference type="InterPro" id="IPR001845">
    <property type="entry name" value="HTH_ArsR_DNA-bd_dom"/>
</dbReference>
<dbReference type="InterPro" id="IPR011991">
    <property type="entry name" value="ArsR-like_HTH"/>
</dbReference>
<dbReference type="InterPro" id="IPR036388">
    <property type="entry name" value="WH-like_DNA-bd_sf"/>
</dbReference>
<comment type="caution">
    <text evidence="5">The sequence shown here is derived from an EMBL/GenBank/DDBJ whole genome shotgun (WGS) entry which is preliminary data.</text>
</comment>
<dbReference type="NCBIfam" id="NF033788">
    <property type="entry name" value="HTH_metalloreg"/>
    <property type="match status" value="1"/>
</dbReference>
<evidence type="ECO:0000256" key="1">
    <source>
        <dbReference type="ARBA" id="ARBA00023015"/>
    </source>
</evidence>